<protein>
    <submittedName>
        <fullName evidence="12">Amino acid ABC transporter permease</fullName>
    </submittedName>
</protein>
<keyword evidence="6 10" id="KW-0812">Transmembrane</keyword>
<dbReference type="RefSeq" id="WP_136574966.1">
    <property type="nucleotide sequence ID" value="NZ_STFG01000039.1"/>
</dbReference>
<comment type="caution">
    <text evidence="12">The sequence shown here is derived from an EMBL/GenBank/DDBJ whole genome shotgun (WGS) entry which is preliminary data.</text>
</comment>
<comment type="subcellular location">
    <subcellularLocation>
        <location evidence="2">Cell inner membrane</location>
        <topology evidence="2">Multi-pass membrane protein</topology>
    </subcellularLocation>
    <subcellularLocation>
        <location evidence="10">Cell membrane</location>
        <topology evidence="10">Multi-pass membrane protein</topology>
    </subcellularLocation>
</comment>
<evidence type="ECO:0000256" key="9">
    <source>
        <dbReference type="ARBA" id="ARBA00023136"/>
    </source>
</evidence>
<dbReference type="EMBL" id="STFG01000039">
    <property type="protein sequence ID" value="THT95960.1"/>
    <property type="molecule type" value="Genomic_DNA"/>
</dbReference>
<gene>
    <name evidence="12" type="ORF">E9531_16990</name>
</gene>
<evidence type="ECO:0000256" key="2">
    <source>
        <dbReference type="ARBA" id="ARBA00004429"/>
    </source>
</evidence>
<evidence type="ECO:0000259" key="11">
    <source>
        <dbReference type="PROSITE" id="PS50928"/>
    </source>
</evidence>
<comment type="function">
    <text evidence="1">Part of the binding-protein-dependent transport system for glutamine; probably responsible for the translocation of the substrate across the membrane.</text>
</comment>
<evidence type="ECO:0000256" key="8">
    <source>
        <dbReference type="ARBA" id="ARBA00022989"/>
    </source>
</evidence>
<dbReference type="InterPro" id="IPR000515">
    <property type="entry name" value="MetI-like"/>
</dbReference>
<dbReference type="SUPFAM" id="SSF161098">
    <property type="entry name" value="MetI-like"/>
    <property type="match status" value="1"/>
</dbReference>
<evidence type="ECO:0000256" key="7">
    <source>
        <dbReference type="ARBA" id="ARBA00022970"/>
    </source>
</evidence>
<dbReference type="PANTHER" id="PTHR30614:SF20">
    <property type="entry name" value="GLUTAMINE TRANSPORT SYSTEM PERMEASE PROTEIN GLNP"/>
    <property type="match status" value="1"/>
</dbReference>
<name>A0A4S8EPC2_9BURK</name>
<keyword evidence="13" id="KW-1185">Reference proteome</keyword>
<dbReference type="PANTHER" id="PTHR30614">
    <property type="entry name" value="MEMBRANE COMPONENT OF AMINO ACID ABC TRANSPORTER"/>
    <property type="match status" value="1"/>
</dbReference>
<keyword evidence="9 10" id="KW-0472">Membrane</keyword>
<feature type="domain" description="ABC transmembrane type-1" evidence="11">
    <location>
        <begin position="25"/>
        <end position="213"/>
    </location>
</feature>
<evidence type="ECO:0000256" key="4">
    <source>
        <dbReference type="ARBA" id="ARBA00022448"/>
    </source>
</evidence>
<proteinExistence type="inferred from homology"/>
<dbReference type="GO" id="GO:0043190">
    <property type="term" value="C:ATP-binding cassette (ABC) transporter complex"/>
    <property type="evidence" value="ECO:0007669"/>
    <property type="project" value="InterPro"/>
</dbReference>
<keyword evidence="5" id="KW-1003">Cell membrane</keyword>
<evidence type="ECO:0000256" key="5">
    <source>
        <dbReference type="ARBA" id="ARBA00022475"/>
    </source>
</evidence>
<dbReference type="CDD" id="cd06261">
    <property type="entry name" value="TM_PBP2"/>
    <property type="match status" value="1"/>
</dbReference>
<feature type="transmembrane region" description="Helical" evidence="10">
    <location>
        <begin position="25"/>
        <end position="49"/>
    </location>
</feature>
<dbReference type="NCBIfam" id="TIGR01726">
    <property type="entry name" value="HEQRo_perm_3TM"/>
    <property type="match status" value="1"/>
</dbReference>
<evidence type="ECO:0000256" key="1">
    <source>
        <dbReference type="ARBA" id="ARBA00003159"/>
    </source>
</evidence>
<keyword evidence="7" id="KW-0029">Amino-acid transport</keyword>
<keyword evidence="4 10" id="KW-0813">Transport</keyword>
<evidence type="ECO:0000256" key="6">
    <source>
        <dbReference type="ARBA" id="ARBA00022692"/>
    </source>
</evidence>
<dbReference type="OrthoDB" id="9814902at2"/>
<feature type="transmembrane region" description="Helical" evidence="10">
    <location>
        <begin position="188"/>
        <end position="210"/>
    </location>
</feature>
<accession>A0A4S8EPC2</accession>
<dbReference type="Gene3D" id="1.10.3720.10">
    <property type="entry name" value="MetI-like"/>
    <property type="match status" value="1"/>
</dbReference>
<dbReference type="GO" id="GO:0022857">
    <property type="term" value="F:transmembrane transporter activity"/>
    <property type="evidence" value="ECO:0007669"/>
    <property type="project" value="InterPro"/>
</dbReference>
<keyword evidence="8 10" id="KW-1133">Transmembrane helix</keyword>
<dbReference type="PROSITE" id="PS50928">
    <property type="entry name" value="ABC_TM1"/>
    <property type="match status" value="1"/>
</dbReference>
<dbReference type="GO" id="GO:0006865">
    <property type="term" value="P:amino acid transport"/>
    <property type="evidence" value="ECO:0007669"/>
    <property type="project" value="UniProtKB-KW"/>
</dbReference>
<feature type="transmembrane region" description="Helical" evidence="10">
    <location>
        <begin position="61"/>
        <end position="84"/>
    </location>
</feature>
<dbReference type="Pfam" id="PF00528">
    <property type="entry name" value="BPD_transp_1"/>
    <property type="match status" value="1"/>
</dbReference>
<dbReference type="InterPro" id="IPR035906">
    <property type="entry name" value="MetI-like_sf"/>
</dbReference>
<dbReference type="Proteomes" id="UP000308917">
    <property type="component" value="Unassembled WGS sequence"/>
</dbReference>
<evidence type="ECO:0000313" key="12">
    <source>
        <dbReference type="EMBL" id="THT95960.1"/>
    </source>
</evidence>
<evidence type="ECO:0000313" key="13">
    <source>
        <dbReference type="Proteomes" id="UP000308917"/>
    </source>
</evidence>
<sequence length="220" mass="23975">MSEIWSTFFNLEIARQTLPYLLKGLWVTLELSALTIPLGLLGGMCLALLQTQSRNRVVRGLVIVYVDFFRSFPQLVLLIFVSFATPFLGLDLPPVLALAISFTLSTSAYYCEIFRAGILEIPPGQAEAARSTGMTRVQALGLVVLPQACRNVIPDLIGNSVEIVKATSIASVLGMSELLHNAQSAQSVLFNPTPLTLAALIYLALILPFVRLTRRLEAGK</sequence>
<evidence type="ECO:0000256" key="3">
    <source>
        <dbReference type="ARBA" id="ARBA00010072"/>
    </source>
</evidence>
<evidence type="ECO:0000256" key="10">
    <source>
        <dbReference type="RuleBase" id="RU363032"/>
    </source>
</evidence>
<dbReference type="InterPro" id="IPR010065">
    <property type="entry name" value="AA_ABC_transptr_permease_3TM"/>
</dbReference>
<reference evidence="12 13" key="1">
    <citation type="journal article" date="2015" name="Antonie Van Leeuwenhoek">
        <title>Lampropedia puyangensis sp. nov., isolated from symptomatic bark of Populus ? euramericana canker and emended description of Lampropedia hyalina (Ehrenberg 1832) Lee et al. 2004.</title>
        <authorList>
            <person name="Li Y."/>
            <person name="Wang T."/>
            <person name="Piao C.G."/>
            <person name="Wang L.F."/>
            <person name="Tian G.Z."/>
            <person name="Zhu T.H."/>
            <person name="Guo M.W."/>
        </authorList>
    </citation>
    <scope>NUCLEOTIDE SEQUENCE [LARGE SCALE GENOMIC DNA]</scope>
    <source>
        <strain evidence="12 13">2-bin</strain>
    </source>
</reference>
<dbReference type="InterPro" id="IPR043429">
    <property type="entry name" value="ArtM/GltK/GlnP/TcyL/YhdX-like"/>
</dbReference>
<comment type="similarity">
    <text evidence="3">Belongs to the binding-protein-dependent transport system permease family. HisMQ subfamily.</text>
</comment>
<organism evidence="12 13">
    <name type="scientific">Lampropedia puyangensis</name>
    <dbReference type="NCBI Taxonomy" id="1330072"/>
    <lineage>
        <taxon>Bacteria</taxon>
        <taxon>Pseudomonadati</taxon>
        <taxon>Pseudomonadota</taxon>
        <taxon>Betaproteobacteria</taxon>
        <taxon>Burkholderiales</taxon>
        <taxon>Comamonadaceae</taxon>
        <taxon>Lampropedia</taxon>
    </lineage>
</organism>
<dbReference type="AlphaFoldDB" id="A0A4S8EPC2"/>